<dbReference type="InterPro" id="IPR029039">
    <property type="entry name" value="Flavoprotein-like_sf"/>
</dbReference>
<keyword evidence="4" id="KW-0677">Repeat</keyword>
<dbReference type="PANTHER" id="PTHR43687">
    <property type="entry name" value="ADENYLYLSULFATE REDUCTASE, BETA SUBUNIT"/>
    <property type="match status" value="1"/>
</dbReference>
<dbReference type="Pfam" id="PF12838">
    <property type="entry name" value="Fer4_7"/>
    <property type="match status" value="1"/>
</dbReference>
<dbReference type="SUPFAM" id="SSF54862">
    <property type="entry name" value="4Fe-4S ferredoxins"/>
    <property type="match status" value="1"/>
</dbReference>
<keyword evidence="2" id="KW-0004">4Fe-4S</keyword>
<proteinExistence type="predicted"/>
<evidence type="ECO:0000259" key="8">
    <source>
        <dbReference type="PROSITE" id="PS51379"/>
    </source>
</evidence>
<dbReference type="InterPro" id="IPR017900">
    <property type="entry name" value="4Fe4S_Fe_S_CS"/>
</dbReference>
<organism evidence="9 10">
    <name type="scientific">Sarcina ventriculi</name>
    <name type="common">Clostridium ventriculi</name>
    <dbReference type="NCBI Taxonomy" id="1267"/>
    <lineage>
        <taxon>Bacteria</taxon>
        <taxon>Bacillati</taxon>
        <taxon>Bacillota</taxon>
        <taxon>Clostridia</taxon>
        <taxon>Eubacteriales</taxon>
        <taxon>Clostridiaceae</taxon>
        <taxon>Sarcina</taxon>
    </lineage>
</organism>
<dbReference type="Gene3D" id="3.30.70.20">
    <property type="match status" value="1"/>
</dbReference>
<evidence type="ECO:0000256" key="6">
    <source>
        <dbReference type="ARBA" id="ARBA00023004"/>
    </source>
</evidence>
<dbReference type="Proteomes" id="UP000095488">
    <property type="component" value="Unassembled WGS sequence"/>
</dbReference>
<protein>
    <submittedName>
        <fullName evidence="9">NADH-plastoquinone oxidoreductase subunit</fullName>
    </submittedName>
</protein>
<gene>
    <name evidence="9" type="ORF">ERS852473_00901</name>
</gene>
<feature type="domain" description="4Fe-4S ferredoxin-type" evidence="8">
    <location>
        <begin position="199"/>
        <end position="229"/>
    </location>
</feature>
<evidence type="ECO:0000256" key="1">
    <source>
        <dbReference type="ARBA" id="ARBA00022448"/>
    </source>
</evidence>
<dbReference type="PROSITE" id="PS51379">
    <property type="entry name" value="4FE4S_FER_2"/>
    <property type="match status" value="2"/>
</dbReference>
<keyword evidence="5" id="KW-0249">Electron transport</keyword>
<dbReference type="RefSeq" id="WP_055258050.1">
    <property type="nucleotide sequence ID" value="NZ_CABIXL010000002.1"/>
</dbReference>
<dbReference type="PROSITE" id="PS00198">
    <property type="entry name" value="4FE4S_FER_1"/>
    <property type="match status" value="2"/>
</dbReference>
<dbReference type="InterPro" id="IPR050572">
    <property type="entry name" value="Fe-S_Ferredoxin"/>
</dbReference>
<comment type="caution">
    <text evidence="9">The sequence shown here is derived from an EMBL/GenBank/DDBJ whole genome shotgun (WGS) entry which is preliminary data.</text>
</comment>
<evidence type="ECO:0000256" key="3">
    <source>
        <dbReference type="ARBA" id="ARBA00022723"/>
    </source>
</evidence>
<dbReference type="NCBIfam" id="NF038196">
    <property type="entry name" value="ferrodoxin_EFR1"/>
    <property type="match status" value="1"/>
</dbReference>
<dbReference type="InterPro" id="IPR017896">
    <property type="entry name" value="4Fe4S_Fe-S-bd"/>
</dbReference>
<evidence type="ECO:0000256" key="5">
    <source>
        <dbReference type="ARBA" id="ARBA00022982"/>
    </source>
</evidence>
<keyword evidence="1" id="KW-0813">Transport</keyword>
<sequence length="253" mass="28987">MKIFYFTATGNSLYVAKKFEGELISIPQALKNNTLTFQEEKIGIIFPCYGLAAPKIVREFIEKVTLKSPYIFAILTYGNTIANACSWFSKYAKKHNVNIVYSNSLLMVDNYLPMFDIEKQNLREKNIDYNLNKLINDVNNNTKKIHLGTSLDAVLTNSFSKLLPLFTSPKKFLVTDDCIFCETCVKVCPRQNISIDKEKNIKPNYGSNCEFCLSCINLCPKKAIKLKKEKNSKARFKNEHITVKEIIDSNIQY</sequence>
<dbReference type="SUPFAM" id="SSF52218">
    <property type="entry name" value="Flavoproteins"/>
    <property type="match status" value="1"/>
</dbReference>
<reference evidence="9 10" key="1">
    <citation type="submission" date="2015-09" db="EMBL/GenBank/DDBJ databases">
        <authorList>
            <consortium name="Pathogen Informatics"/>
        </authorList>
    </citation>
    <scope>NUCLEOTIDE SEQUENCE [LARGE SCALE GENOMIC DNA]</scope>
    <source>
        <strain evidence="9 10">2789STDY5834858</strain>
    </source>
</reference>
<evidence type="ECO:0000256" key="4">
    <source>
        <dbReference type="ARBA" id="ARBA00022737"/>
    </source>
</evidence>
<keyword evidence="3" id="KW-0479">Metal-binding</keyword>
<keyword evidence="10" id="KW-1185">Reference proteome</keyword>
<keyword evidence="7" id="KW-0411">Iron-sulfur</keyword>
<feature type="domain" description="4Fe-4S ferredoxin-type" evidence="8">
    <location>
        <begin position="169"/>
        <end position="198"/>
    </location>
</feature>
<dbReference type="InterPro" id="IPR047964">
    <property type="entry name" value="EFR1-like"/>
</dbReference>
<evidence type="ECO:0000313" key="9">
    <source>
        <dbReference type="EMBL" id="CUN70302.1"/>
    </source>
</evidence>
<evidence type="ECO:0000313" key="10">
    <source>
        <dbReference type="Proteomes" id="UP000095488"/>
    </source>
</evidence>
<dbReference type="PANTHER" id="PTHR43687:SF6">
    <property type="entry name" value="L-ASPARTATE SEMIALDEHYDE SULFURTRANSFERASE IRON-SULFUR SUBUNIT"/>
    <property type="match status" value="1"/>
</dbReference>
<keyword evidence="6" id="KW-0408">Iron</keyword>
<evidence type="ECO:0000256" key="7">
    <source>
        <dbReference type="ARBA" id="ARBA00023014"/>
    </source>
</evidence>
<accession>A0ABM9UNX4</accession>
<evidence type="ECO:0000256" key="2">
    <source>
        <dbReference type="ARBA" id="ARBA00022485"/>
    </source>
</evidence>
<dbReference type="EMBL" id="CYZR01000002">
    <property type="protein sequence ID" value="CUN70302.1"/>
    <property type="molecule type" value="Genomic_DNA"/>
</dbReference>
<name>A0ABM9UNX4_SARVE</name>